<dbReference type="EMBL" id="BATC01000002">
    <property type="protein sequence ID" value="GAD57886.1"/>
    <property type="molecule type" value="Genomic_DNA"/>
</dbReference>
<accession>A0A8E0NA46</accession>
<proteinExistence type="predicted"/>
<dbReference type="AlphaFoldDB" id="A0A8E0NA46"/>
<protein>
    <submittedName>
        <fullName evidence="1">Outer membrane protein Imp, required for envelope biogenesis / organic solvent tolerance protein</fullName>
    </submittedName>
</protein>
<evidence type="ECO:0000313" key="1">
    <source>
        <dbReference type="EMBL" id="GAD57886.1"/>
    </source>
</evidence>
<name>A0A8E0NA46_9CAUL</name>
<dbReference type="GO" id="GO:0009279">
    <property type="term" value="C:cell outer membrane"/>
    <property type="evidence" value="ECO:0007669"/>
    <property type="project" value="TreeGrafter"/>
</dbReference>
<organism evidence="1 2">
    <name type="scientific">Brevundimonas abyssalis TAR-001</name>
    <dbReference type="NCBI Taxonomy" id="1391729"/>
    <lineage>
        <taxon>Bacteria</taxon>
        <taxon>Pseudomonadati</taxon>
        <taxon>Pseudomonadota</taxon>
        <taxon>Alphaproteobacteria</taxon>
        <taxon>Caulobacterales</taxon>
        <taxon>Caulobacteraceae</taxon>
        <taxon>Brevundimonas</taxon>
    </lineage>
</organism>
<dbReference type="InterPro" id="IPR050218">
    <property type="entry name" value="LptD"/>
</dbReference>
<evidence type="ECO:0000313" key="2">
    <source>
        <dbReference type="Proteomes" id="UP000016569"/>
    </source>
</evidence>
<dbReference type="GO" id="GO:1990351">
    <property type="term" value="C:transporter complex"/>
    <property type="evidence" value="ECO:0007669"/>
    <property type="project" value="TreeGrafter"/>
</dbReference>
<sequence length="246" mass="26830">MSMPQAWRLNSGSTMRRRLLTGAAVVLLGPGVALAQQPSSERLPPEALYIEAEDVTRDGDTGEVAARGENERVLARFEGRNLRGREVTYNLNTGVATASGDVELIDVDGTVVTADRLELNENLQTGVAVNLAVRGVDGSHLMAATAVRRSQAVNELNYALFTPCPICDDDGRRKEPTWSIQARKVVQDESLRAILYENALFRVGGVPVLWLPFFAHPDPTVERASGFLVPGIEYDEARGFRTNSPI</sequence>
<comment type="caution">
    <text evidence="1">The sequence shown here is derived from an EMBL/GenBank/DDBJ whole genome shotgun (WGS) entry which is preliminary data.</text>
</comment>
<dbReference type="PANTHER" id="PTHR30189">
    <property type="entry name" value="LPS-ASSEMBLY PROTEIN"/>
    <property type="match status" value="1"/>
</dbReference>
<gene>
    <name evidence="1" type="ORF">MBEBAB_0136</name>
</gene>
<keyword evidence="2" id="KW-1185">Reference proteome</keyword>
<reference evidence="2" key="1">
    <citation type="journal article" date="2013" name="Genome Announc.">
        <title>Draft Genome Sequence of the Dimorphic Prosthecate Bacterium Brevundimonas abyssalis TAR-001T.</title>
        <authorList>
            <person name="Tsubouchi T."/>
            <person name="Nishi S."/>
            <person name="Usui K."/>
            <person name="Shimane Y."/>
            <person name="Takaki Y."/>
            <person name="Maruyama T."/>
            <person name="Hatada Y."/>
        </authorList>
    </citation>
    <scope>NUCLEOTIDE SEQUENCE [LARGE SCALE GENOMIC DNA]</scope>
    <source>
        <strain evidence="2">TAR-001</strain>
    </source>
</reference>
<dbReference type="PANTHER" id="PTHR30189:SF1">
    <property type="entry name" value="LPS-ASSEMBLY PROTEIN LPTD"/>
    <property type="match status" value="1"/>
</dbReference>
<dbReference type="Proteomes" id="UP000016569">
    <property type="component" value="Unassembled WGS sequence"/>
</dbReference>